<feature type="compositionally biased region" description="Basic and acidic residues" evidence="1">
    <location>
        <begin position="41"/>
        <end position="59"/>
    </location>
</feature>
<proteinExistence type="predicted"/>
<feature type="chain" id="PRO_5046711138" evidence="2">
    <location>
        <begin position="33"/>
        <end position="112"/>
    </location>
</feature>
<keyword evidence="2" id="KW-0732">Signal</keyword>
<organism evidence="4 5">
    <name type="scientific">Nocardia niwae</name>
    <dbReference type="NCBI Taxonomy" id="626084"/>
    <lineage>
        <taxon>Bacteria</taxon>
        <taxon>Bacillati</taxon>
        <taxon>Actinomycetota</taxon>
        <taxon>Actinomycetes</taxon>
        <taxon>Mycobacteriales</taxon>
        <taxon>Nocardiaceae</taxon>
        <taxon>Nocardia</taxon>
    </lineage>
</organism>
<dbReference type="InterPro" id="IPR025637">
    <property type="entry name" value="DUF4333"/>
</dbReference>
<evidence type="ECO:0000256" key="2">
    <source>
        <dbReference type="SAM" id="SignalP"/>
    </source>
</evidence>
<sequence>MPRSSQKKGRLAVKIRSLALLSLLAAALTACSVSIGTPKVQEADLEKSVKDSLTEKVGQEPDAIDCPGDLTGKEGTTMRCTLTAGEDTLGVTLTVTSVEGETVEYDIAVDQS</sequence>
<evidence type="ECO:0000313" key="4">
    <source>
        <dbReference type="EMBL" id="MEU2124283.1"/>
    </source>
</evidence>
<reference evidence="4 5" key="1">
    <citation type="submission" date="2024-06" db="EMBL/GenBank/DDBJ databases">
        <title>The Natural Products Discovery Center: Release of the First 8490 Sequenced Strains for Exploring Actinobacteria Biosynthetic Diversity.</title>
        <authorList>
            <person name="Kalkreuter E."/>
            <person name="Kautsar S.A."/>
            <person name="Yang D."/>
            <person name="Bader C.D."/>
            <person name="Teijaro C.N."/>
            <person name="Fluegel L."/>
            <person name="Davis C.M."/>
            <person name="Simpson J.R."/>
            <person name="Lauterbach L."/>
            <person name="Steele A.D."/>
            <person name="Gui C."/>
            <person name="Meng S."/>
            <person name="Li G."/>
            <person name="Viehrig K."/>
            <person name="Ye F."/>
            <person name="Su P."/>
            <person name="Kiefer A.F."/>
            <person name="Nichols A."/>
            <person name="Cepeda A.J."/>
            <person name="Yan W."/>
            <person name="Fan B."/>
            <person name="Jiang Y."/>
            <person name="Adhikari A."/>
            <person name="Zheng C.-J."/>
            <person name="Schuster L."/>
            <person name="Cowan T.M."/>
            <person name="Smanski M.J."/>
            <person name="Chevrette M.G."/>
            <person name="De Carvalho L.P.S."/>
            <person name="Shen B."/>
        </authorList>
    </citation>
    <scope>NUCLEOTIDE SEQUENCE [LARGE SCALE GENOMIC DNA]</scope>
    <source>
        <strain evidence="4 5">NPDC019434</strain>
    </source>
</reference>
<evidence type="ECO:0000259" key="3">
    <source>
        <dbReference type="Pfam" id="PF14230"/>
    </source>
</evidence>
<evidence type="ECO:0000256" key="1">
    <source>
        <dbReference type="SAM" id="MobiDB-lite"/>
    </source>
</evidence>
<dbReference type="EMBL" id="JBEYBR010000055">
    <property type="protein sequence ID" value="MEU2124283.1"/>
    <property type="molecule type" value="Genomic_DNA"/>
</dbReference>
<feature type="region of interest" description="Disordered" evidence="1">
    <location>
        <begin position="41"/>
        <end position="70"/>
    </location>
</feature>
<dbReference type="RefSeq" id="WP_357806059.1">
    <property type="nucleotide sequence ID" value="NZ_JBEYBM010000013.1"/>
</dbReference>
<dbReference type="Pfam" id="PF14230">
    <property type="entry name" value="DUF4333"/>
    <property type="match status" value="1"/>
</dbReference>
<comment type="caution">
    <text evidence="4">The sequence shown here is derived from an EMBL/GenBank/DDBJ whole genome shotgun (WGS) entry which is preliminary data.</text>
</comment>
<protein>
    <submittedName>
        <fullName evidence="4">DUF4333 domain-containing protein</fullName>
    </submittedName>
</protein>
<name>A0ABV2XEH0_9NOCA</name>
<keyword evidence="5" id="KW-1185">Reference proteome</keyword>
<feature type="domain" description="DUF4333" evidence="3">
    <location>
        <begin position="27"/>
        <end position="100"/>
    </location>
</feature>
<dbReference type="PROSITE" id="PS51257">
    <property type="entry name" value="PROKAR_LIPOPROTEIN"/>
    <property type="match status" value="1"/>
</dbReference>
<gene>
    <name evidence="4" type="ORF">ABZ507_20930</name>
</gene>
<accession>A0ABV2XEH0</accession>
<feature type="signal peptide" evidence="2">
    <location>
        <begin position="1"/>
        <end position="32"/>
    </location>
</feature>
<dbReference type="Proteomes" id="UP001550535">
    <property type="component" value="Unassembled WGS sequence"/>
</dbReference>
<evidence type="ECO:0000313" key="5">
    <source>
        <dbReference type="Proteomes" id="UP001550535"/>
    </source>
</evidence>